<dbReference type="AlphaFoldDB" id="A0A379MWS7"/>
<feature type="domain" description="Lytic transglycosylase MltA" evidence="7">
    <location>
        <begin position="231"/>
        <end position="384"/>
    </location>
</feature>
<accession>A0A379MWS7</accession>
<evidence type="ECO:0000256" key="3">
    <source>
        <dbReference type="ARBA" id="ARBA00023239"/>
    </source>
</evidence>
<dbReference type="CDD" id="cd14668">
    <property type="entry name" value="mlta_B"/>
    <property type="match status" value="1"/>
</dbReference>
<gene>
    <name evidence="8" type="primary">mltA</name>
    <name evidence="8" type="ORF">NCTC13291_01039</name>
</gene>
<dbReference type="Pfam" id="PF06725">
    <property type="entry name" value="3D"/>
    <property type="match status" value="1"/>
</dbReference>
<dbReference type="InterPro" id="IPR036908">
    <property type="entry name" value="RlpA-like_sf"/>
</dbReference>
<keyword evidence="3 8" id="KW-0456">Lyase</keyword>
<dbReference type="GO" id="GO:0019867">
    <property type="term" value="C:outer membrane"/>
    <property type="evidence" value="ECO:0007669"/>
    <property type="project" value="InterPro"/>
</dbReference>
<dbReference type="Proteomes" id="UP000254919">
    <property type="component" value="Unassembled WGS sequence"/>
</dbReference>
<dbReference type="InterPro" id="IPR005300">
    <property type="entry name" value="MltA_B"/>
</dbReference>
<dbReference type="CDD" id="cd14485">
    <property type="entry name" value="mltA_like_LT_A"/>
    <property type="match status" value="1"/>
</dbReference>
<evidence type="ECO:0000256" key="5">
    <source>
        <dbReference type="ARBA" id="ARBA00030918"/>
    </source>
</evidence>
<dbReference type="GO" id="GO:0004553">
    <property type="term" value="F:hydrolase activity, hydrolyzing O-glycosyl compounds"/>
    <property type="evidence" value="ECO:0007669"/>
    <property type="project" value="InterPro"/>
</dbReference>
<evidence type="ECO:0000256" key="2">
    <source>
        <dbReference type="ARBA" id="ARBA00012587"/>
    </source>
</evidence>
<organism evidence="8 9">
    <name type="scientific">Roseomonas mucosa</name>
    <dbReference type="NCBI Taxonomy" id="207340"/>
    <lineage>
        <taxon>Bacteria</taxon>
        <taxon>Pseudomonadati</taxon>
        <taxon>Pseudomonadota</taxon>
        <taxon>Alphaproteobacteria</taxon>
        <taxon>Acetobacterales</taxon>
        <taxon>Roseomonadaceae</taxon>
        <taxon>Roseomonas</taxon>
    </lineage>
</organism>
<dbReference type="GeneID" id="99632095"/>
<dbReference type="Gene3D" id="2.40.40.10">
    <property type="entry name" value="RlpA-like domain"/>
    <property type="match status" value="1"/>
</dbReference>
<dbReference type="Gene3D" id="2.40.240.50">
    <property type="entry name" value="Barwin-like endoglucanases"/>
    <property type="match status" value="1"/>
</dbReference>
<dbReference type="RefSeq" id="WP_019462468.1">
    <property type="nucleotide sequence ID" value="NZ_AP031462.1"/>
</dbReference>
<dbReference type="SUPFAM" id="SSF50685">
    <property type="entry name" value="Barwin-like endoglucanases"/>
    <property type="match status" value="1"/>
</dbReference>
<proteinExistence type="predicted"/>
<dbReference type="SMART" id="SM00925">
    <property type="entry name" value="MltA"/>
    <property type="match status" value="1"/>
</dbReference>
<dbReference type="InterPro" id="IPR026044">
    <property type="entry name" value="MltA"/>
</dbReference>
<evidence type="ECO:0000313" key="8">
    <source>
        <dbReference type="EMBL" id="SUE39048.1"/>
    </source>
</evidence>
<evidence type="ECO:0000256" key="4">
    <source>
        <dbReference type="ARBA" id="ARBA00023316"/>
    </source>
</evidence>
<evidence type="ECO:0000313" key="9">
    <source>
        <dbReference type="Proteomes" id="UP000254919"/>
    </source>
</evidence>
<dbReference type="EC" id="4.2.2.n1" evidence="2"/>
<name>A0A379MWS7_9PROT</name>
<keyword evidence="4" id="KW-0961">Cell wall biogenesis/degradation</keyword>
<reference evidence="8 9" key="1">
    <citation type="submission" date="2018-06" db="EMBL/GenBank/DDBJ databases">
        <authorList>
            <consortium name="Pathogen Informatics"/>
            <person name="Doyle S."/>
        </authorList>
    </citation>
    <scope>NUCLEOTIDE SEQUENCE [LARGE SCALE GENOMIC DNA]</scope>
    <source>
        <strain evidence="8 9">NCTC13291</strain>
    </source>
</reference>
<comment type="catalytic activity">
    <reaction evidence="1">
        <text>Exolytic cleavage of the (1-&gt;4)-beta-glycosidic linkage between N-acetylmuramic acid (MurNAc) and N-acetylglucosamine (GlcNAc) residues in peptidoglycan, from either the reducing or the non-reducing ends of the peptidoglycan chains, with concomitant formation of a 1,6-anhydrobond in the MurNAc residue.</text>
        <dbReference type="EC" id="4.2.2.n1"/>
    </reaction>
</comment>
<dbReference type="EMBL" id="UGVN01000001">
    <property type="protein sequence ID" value="SUE39048.1"/>
    <property type="molecule type" value="Genomic_DNA"/>
</dbReference>
<dbReference type="GO" id="GO:0009253">
    <property type="term" value="P:peptidoglycan catabolic process"/>
    <property type="evidence" value="ECO:0007669"/>
    <property type="project" value="TreeGrafter"/>
</dbReference>
<evidence type="ECO:0000259" key="7">
    <source>
        <dbReference type="SMART" id="SM00925"/>
    </source>
</evidence>
<dbReference type="GO" id="GO:0009254">
    <property type="term" value="P:peptidoglycan turnover"/>
    <property type="evidence" value="ECO:0007669"/>
    <property type="project" value="InterPro"/>
</dbReference>
<dbReference type="PANTHER" id="PTHR30124">
    <property type="entry name" value="MEMBRANE-BOUND LYTIC MUREIN TRANSGLYCOSYLASE A"/>
    <property type="match status" value="1"/>
</dbReference>
<dbReference type="GO" id="GO:0008933">
    <property type="term" value="F:peptidoglycan lytic transglycosylase activity"/>
    <property type="evidence" value="ECO:0007669"/>
    <property type="project" value="TreeGrafter"/>
</dbReference>
<dbReference type="Pfam" id="PF03562">
    <property type="entry name" value="MltA"/>
    <property type="match status" value="1"/>
</dbReference>
<evidence type="ECO:0000256" key="1">
    <source>
        <dbReference type="ARBA" id="ARBA00001420"/>
    </source>
</evidence>
<dbReference type="PANTHER" id="PTHR30124:SF0">
    <property type="entry name" value="MEMBRANE-BOUND LYTIC MUREIN TRANSGLYCOSYLASE A"/>
    <property type="match status" value="1"/>
</dbReference>
<protein>
    <recommendedName>
        <fullName evidence="2">peptidoglycan lytic exotransglycosylase</fullName>
        <ecNumber evidence="2">4.2.2.n1</ecNumber>
    </recommendedName>
    <alternativeName>
        <fullName evidence="5">Murein hydrolase A</fullName>
    </alternativeName>
</protein>
<evidence type="ECO:0000256" key="6">
    <source>
        <dbReference type="SAM" id="MobiDB-lite"/>
    </source>
</evidence>
<dbReference type="OrthoDB" id="9783686at2"/>
<feature type="region of interest" description="Disordered" evidence="6">
    <location>
        <begin position="75"/>
        <end position="97"/>
    </location>
</feature>
<sequence length="487" mass="52172">MMLPPPHPRRKPTIWHRGRIRGLPALSLLALLATGALAAPLLPFPVQAAEGSILRSQQDTPALRQARTRLPALEAALGRSAQGPGPRGMVQRRMEKQRQIARDEARARGVALPAAKLAGAGVAGGLLAGTARPALWSELPGWESDAVGEAMPAVLASCRAVNAGAPDAWRRSCDALSQAWRNLPPVPARASGARLREARQLRDARLRDALEENFIPTPVGEGLLTGYYEPVLRGSRIRVGDFQTPLHAPPSEHVQLGQGDGQRPLHGQMLDGKLQPLPDRAAIQNGALDGRGLELVWVDDPVEAFFLQIQGSGRVVLPDGKMLRLGYAGQNGQPYRSIGRSLIDRGDVAPENMSADAIRRWMTKVGYDRTAALMAENPSYIFFRVNQGLRPDQGPPGAMGIPLTPERSIAVDPSVVPLGAPVFVAGGNIRRLVAAQDTGGAIRGPGRGDLFRGWGPEAGKRAGNLREPVRMWVLMPRANALVADGSR</sequence>
<dbReference type="GO" id="GO:0071555">
    <property type="term" value="P:cell wall organization"/>
    <property type="evidence" value="ECO:0007669"/>
    <property type="project" value="UniProtKB-KW"/>
</dbReference>
<dbReference type="InterPro" id="IPR010611">
    <property type="entry name" value="3D_dom"/>
</dbReference>